<dbReference type="AlphaFoldDB" id="A0A0H5QZ39"/>
<sequence>MWILFREDLIVELSIFESVGSDPWRLFMGLSHHRLVESDIRQTLSWLLGRATKSIDQLLQGTDWRMMWNGEEYRFRMGRSIMEGSNGHLDHEHMMARFRRLSTVLGNHGSGHKMIKGQQVHHDHHHIPDIIKSIPRSINPYYEEMIGLSSYQVRATEVVTPESVILTTACNDDHIPLHDHGPILQNNQLHINIITITQFGQSLEN</sequence>
<protein>
    <submittedName>
        <fullName evidence="1">Uncharacterized protein</fullName>
    </submittedName>
</protein>
<proteinExistence type="predicted"/>
<dbReference type="EMBL" id="HACM01006514">
    <property type="protein sequence ID" value="CRZ06956.1"/>
    <property type="molecule type" value="Transcribed_RNA"/>
</dbReference>
<accession>A0A0H5QZ39</accession>
<name>A0A0H5QZ39_9EUKA</name>
<evidence type="ECO:0000313" key="1">
    <source>
        <dbReference type="EMBL" id="CRZ06956.1"/>
    </source>
</evidence>
<organism evidence="1">
    <name type="scientific">Spongospora subterranea</name>
    <dbReference type="NCBI Taxonomy" id="70186"/>
    <lineage>
        <taxon>Eukaryota</taxon>
        <taxon>Sar</taxon>
        <taxon>Rhizaria</taxon>
        <taxon>Endomyxa</taxon>
        <taxon>Phytomyxea</taxon>
        <taxon>Plasmodiophorida</taxon>
        <taxon>Plasmodiophoridae</taxon>
        <taxon>Spongospora</taxon>
    </lineage>
</organism>
<reference evidence="1" key="1">
    <citation type="submission" date="2015-04" db="EMBL/GenBank/DDBJ databases">
        <title>The genome sequence of the plant pathogenic Rhizarian Plasmodiophora brassicae reveals insights in its biotrophic life cycle and the origin of chitin synthesis.</title>
        <authorList>
            <person name="Schwelm A."/>
            <person name="Fogelqvist J."/>
            <person name="Knaust A."/>
            <person name="Julke S."/>
            <person name="Lilja T."/>
            <person name="Dhandapani V."/>
            <person name="Bonilla-Rosso G."/>
            <person name="Karlsson M."/>
            <person name="Shevchenko A."/>
            <person name="Choi S.R."/>
            <person name="Kim H.G."/>
            <person name="Park J.Y."/>
            <person name="Lim Y.P."/>
            <person name="Ludwig-Muller J."/>
            <person name="Dixelius C."/>
        </authorList>
    </citation>
    <scope>NUCLEOTIDE SEQUENCE</scope>
    <source>
        <tissue evidence="1">Potato root galls</tissue>
    </source>
</reference>